<comment type="caution">
    <text evidence="1">The sequence shown here is derived from an EMBL/GenBank/DDBJ whole genome shotgun (WGS) entry which is preliminary data.</text>
</comment>
<sequence>MQEIKRINKIRRRLVKDSNTKKAGKTGPMKTLLVRVMTPDLRERLENLRKKPENIPQPISNTSRANLNKLLTDYTEMKKAILHVYWEEFQKDPVGLMSRVAQPAPKNIDQRKLIPVKDGNERLTSSGFACSQCCQPLYVYKLEQVNDKGKPHTNYFGRCNVSEHERLILLSPHKPEANDELVTYSLGKFGQRALDFYSIHVTRESNHPVKPLEQIGGNSCASGPVGKALSDACMGAVASFLTKYQDIILEHQKVIKKNEKRLANLKDIASANGLAFPKITLPPQPHTKEGIEAYNNVVAQIVIWVNLNLWQKLKIGRDEAKPLQRLKGFPSFPLVERQANEVDWWDMVCNVKKLINEKKEDGKVFWQNLAGYKRQEALLPYLSSEEDRKKGKKFARYQFGDLLLHLEKKHGEDWGKVYDEAWERIDKKVEGLSKHIKLEEERRSEDAQSKAALTDWLRAKASFVIEGLKEADKDEFCRCELKLQKWYGDLRGKPFAIEAENSILDISGFSKQYNCAFIWQKDGVKKLNLYLIINYFKGGKLRFKKIKPEAFEANRFYTVINKKSGEIVPMEVNFNFDDPNLIILPLAFGKRQGREFIWNDLLSLETGSLKLANGRVIEKTLYNRRTRQDEPALFVALTFERREVLDSSNIKPMNLIGIDRGENIPAVIALTDPEGCPLSRFKDSLGNPTHILRIGESYKEKQRTIQAAKEVEQRRAGGYSRKYASKAKNLADDMVRNTARDLLYYAVTQDAMLIFENLSRGFGRQGKRTFMAERQYTRMEDWLTAKLAYEGLPSKTYLSKTLAQYTSKTCSNCGFTITSADYDRVLEKLKKTATGWMTTINGKELKVEGQITYYNRYKRQNVVKDLSVELDRLSEESVNNDISSWTKGRSGEALSLLKKRFSHRPVQEKFVCLNCGFETHADEQAALNIARSWLFLRSQEYKKYQTNKTTGNTDKRAFVETWQSFYRKKLKEVWKPAV</sequence>
<reference evidence="1" key="1">
    <citation type="journal article" date="2016" name="Nat. Commun.">
        <title>Thousands of microbial genomes shed light on interconnected biogeochemical processes in an aquifer system.</title>
        <authorList>
            <person name="Anantharaman K."/>
            <person name="Brown C.T."/>
            <person name="Hug L.A."/>
            <person name="Sharon I."/>
            <person name="Castelle C.J."/>
            <person name="Probst A.J."/>
            <person name="Thomas B.C."/>
            <person name="Singh A."/>
            <person name="Wilkins M.J."/>
            <person name="Karaoz U."/>
            <person name="Brodie E.L."/>
            <person name="Williams K.H."/>
            <person name="Hubbard S.S."/>
            <person name="Banfield J.F."/>
        </authorList>
    </citation>
    <scope>NUCLEOTIDE SEQUENCE</scope>
</reference>
<accession>A0ACD6BA17</accession>
<name>A0ACD6BA17_9BACT</name>
<protein>
    <submittedName>
        <fullName evidence="1">Uncharacterized protein</fullName>
    </submittedName>
</protein>
<organism evidence="1">
    <name type="scientific">Planctomycetes bacterium RIFCSPLOWO2_12_FULL_39_13</name>
    <dbReference type="NCBI Taxonomy" id="1801982"/>
    <lineage>
        <taxon>Bacteria</taxon>
        <taxon>Pseudomonadati</taxon>
        <taxon>Planctomycetota</taxon>
    </lineage>
</organism>
<dbReference type="PDB" id="7WB1">
    <property type="method" value="EM"/>
    <property type="resolution" value="3.70 A"/>
    <property type="chains" value="A=1-978"/>
</dbReference>
<gene>
    <name evidence="1" type="ORF">A3G70_06685</name>
</gene>
<reference evidence="2 3" key="2">
    <citation type="journal article" date="2022" name="Mol. Cell">
        <title>Chimeric CRISPR-CasX enzymes and guide RNAs for improved genome editing activity.</title>
        <authorList>
            <person name="Tsuchida C.A."/>
            <person name="Zhang S."/>
            <person name="Doost M.S."/>
            <person name="Zhao Y."/>
            <person name="Wang J."/>
            <person name="O'Brien E."/>
            <person name="Fang H."/>
            <person name="Li C.P."/>
            <person name="Li D."/>
            <person name="Hai Z.Y."/>
            <person name="Chuck J."/>
            <person name="Brotzmann J."/>
            <person name="Vartoumian A."/>
            <person name="Burstein D."/>
            <person name="Chen X.W."/>
            <person name="Nogales E."/>
            <person name="Doudna J.A."/>
            <person name="Liu J.G."/>
        </authorList>
    </citation>
    <scope>STRUCTURE BY ELECTRON MICROSCOPY (2.90 ANGSTROMS) OF 1-978</scope>
</reference>
<accession>A0A1G3BXR9</accession>
<keyword evidence="2 3" id="KW-0002">3D-structure</keyword>
<dbReference type="PDB" id="7WAY">
    <property type="method" value="EM"/>
    <property type="resolution" value="2.90 A"/>
    <property type="chains" value="A=1-978"/>
</dbReference>
<evidence type="ECO:0000313" key="1">
    <source>
        <dbReference type="EMBL" id="OHB99618.1"/>
    </source>
</evidence>
<proteinExistence type="evidence at protein level"/>
<dbReference type="EMBL" id="MHYZ01000150">
    <property type="protein sequence ID" value="OHB99618.1"/>
    <property type="molecule type" value="Genomic_DNA"/>
</dbReference>
<dbReference type="PDB" id="7WB0">
    <property type="method" value="EM"/>
    <property type="resolution" value="3.20 A"/>
    <property type="chains" value="A=1-978"/>
</dbReference>
<evidence type="ECO:0007829" key="2">
    <source>
        <dbReference type="PDB" id="7WAY"/>
    </source>
</evidence>
<evidence type="ECO:0007829" key="3">
    <source>
        <dbReference type="PDB" id="7WAZ"/>
    </source>
</evidence>
<dbReference type="PDB" id="7WAZ">
    <property type="method" value="EM"/>
    <property type="resolution" value="3.40 A"/>
    <property type="chains" value="A=1-978"/>
</dbReference>